<dbReference type="SUPFAM" id="SSF51316">
    <property type="entry name" value="Mss4-like"/>
    <property type="match status" value="1"/>
</dbReference>
<keyword evidence="3 6" id="KW-0862">Zinc</keyword>
<dbReference type="GO" id="GO:0006979">
    <property type="term" value="P:response to oxidative stress"/>
    <property type="evidence" value="ECO:0007669"/>
    <property type="project" value="InterPro"/>
</dbReference>
<dbReference type="PANTHER" id="PTHR10173">
    <property type="entry name" value="METHIONINE SULFOXIDE REDUCTASE"/>
    <property type="match status" value="1"/>
</dbReference>
<reference evidence="8 9" key="1">
    <citation type="submission" date="2024-01" db="EMBL/GenBank/DDBJ databases">
        <title>The genome of the rayed Mediterranean limpet Patella caerulea (Linnaeus, 1758).</title>
        <authorList>
            <person name="Anh-Thu Weber A."/>
            <person name="Halstead-Nussloch G."/>
        </authorList>
    </citation>
    <scope>NUCLEOTIDE SEQUENCE [LARGE SCALE GENOMIC DNA]</scope>
    <source>
        <strain evidence="8">AATW-2023a</strain>
        <tissue evidence="8">Whole specimen</tissue>
    </source>
</reference>
<dbReference type="GO" id="GO:0005737">
    <property type="term" value="C:cytoplasm"/>
    <property type="evidence" value="ECO:0007669"/>
    <property type="project" value="TreeGrafter"/>
</dbReference>
<comment type="cofactor">
    <cofactor evidence="6">
        <name>Zn(2+)</name>
        <dbReference type="ChEBI" id="CHEBI:29105"/>
    </cofactor>
    <text evidence="6">Binds 1 zinc ion per subunit.</text>
</comment>
<protein>
    <recommendedName>
        <fullName evidence="6">Peptide-methionine (R)-S-oxide reductase</fullName>
        <ecNumber evidence="6">1.8.4.12</ecNumber>
    </recommendedName>
</protein>
<name>A0AAN8JYI9_PATCE</name>
<comment type="caution">
    <text evidence="8">The sequence shown here is derived from an EMBL/GenBank/DDBJ whole genome shotgun (WGS) entry which is preliminary data.</text>
</comment>
<dbReference type="Pfam" id="PF01641">
    <property type="entry name" value="SelR"/>
    <property type="match status" value="1"/>
</dbReference>
<comment type="similarity">
    <text evidence="1 6">Belongs to the MsrB Met sulfoxide reductase family.</text>
</comment>
<organism evidence="8 9">
    <name type="scientific">Patella caerulea</name>
    <name type="common">Rayed Mediterranean limpet</name>
    <dbReference type="NCBI Taxonomy" id="87958"/>
    <lineage>
        <taxon>Eukaryota</taxon>
        <taxon>Metazoa</taxon>
        <taxon>Spiralia</taxon>
        <taxon>Lophotrochozoa</taxon>
        <taxon>Mollusca</taxon>
        <taxon>Gastropoda</taxon>
        <taxon>Patellogastropoda</taxon>
        <taxon>Patelloidea</taxon>
        <taxon>Patellidae</taxon>
        <taxon>Patella</taxon>
    </lineage>
</organism>
<dbReference type="Proteomes" id="UP001347796">
    <property type="component" value="Unassembled WGS sequence"/>
</dbReference>
<dbReference type="PROSITE" id="PS51790">
    <property type="entry name" value="MSRB"/>
    <property type="match status" value="1"/>
</dbReference>
<dbReference type="NCBIfam" id="TIGR00357">
    <property type="entry name" value="peptide-methionine (R)-S-oxide reductase MsrB"/>
    <property type="match status" value="1"/>
</dbReference>
<dbReference type="HAMAP" id="MF_01400">
    <property type="entry name" value="MsrB"/>
    <property type="match status" value="1"/>
</dbReference>
<evidence type="ECO:0000313" key="9">
    <source>
        <dbReference type="Proteomes" id="UP001347796"/>
    </source>
</evidence>
<dbReference type="InterPro" id="IPR011057">
    <property type="entry name" value="Mss4-like_sf"/>
</dbReference>
<dbReference type="EC" id="1.8.4.12" evidence="6"/>
<dbReference type="InterPro" id="IPR028427">
    <property type="entry name" value="Met_Sox_Rdtase_MsrB"/>
</dbReference>
<keyword evidence="4 6" id="KW-0560">Oxidoreductase</keyword>
<feature type="domain" description="MsrB" evidence="7">
    <location>
        <begin position="3"/>
        <end position="129"/>
    </location>
</feature>
<keyword evidence="2 6" id="KW-0479">Metal-binding</keyword>
<evidence type="ECO:0000256" key="1">
    <source>
        <dbReference type="ARBA" id="ARBA00007174"/>
    </source>
</evidence>
<keyword evidence="9" id="KW-1185">Reference proteome</keyword>
<evidence type="ECO:0000256" key="4">
    <source>
        <dbReference type="ARBA" id="ARBA00023002"/>
    </source>
</evidence>
<dbReference type="GO" id="GO:0046872">
    <property type="term" value="F:metal ion binding"/>
    <property type="evidence" value="ECO:0007669"/>
    <property type="project" value="UniProtKB-KW"/>
</dbReference>
<dbReference type="AlphaFoldDB" id="A0AAN8JYI9"/>
<comment type="catalytic activity">
    <reaction evidence="5 6">
        <text>L-methionyl-[protein] + [thioredoxin]-disulfide + H2O = L-methionyl-(R)-S-oxide-[protein] + [thioredoxin]-dithiol</text>
        <dbReference type="Rhea" id="RHEA:24164"/>
        <dbReference type="Rhea" id="RHEA-COMP:10698"/>
        <dbReference type="Rhea" id="RHEA-COMP:10700"/>
        <dbReference type="Rhea" id="RHEA-COMP:12313"/>
        <dbReference type="Rhea" id="RHEA-COMP:12314"/>
        <dbReference type="ChEBI" id="CHEBI:15377"/>
        <dbReference type="ChEBI" id="CHEBI:16044"/>
        <dbReference type="ChEBI" id="CHEBI:29950"/>
        <dbReference type="ChEBI" id="CHEBI:45764"/>
        <dbReference type="ChEBI" id="CHEBI:50058"/>
        <dbReference type="EC" id="1.8.4.12"/>
    </reaction>
</comment>
<gene>
    <name evidence="8" type="ORF">SNE40_009267</name>
</gene>
<dbReference type="InterPro" id="IPR002579">
    <property type="entry name" value="Met_Sox_Rdtase_MsrB_dom"/>
</dbReference>
<accession>A0AAN8JYI9</accession>
<comment type="function">
    <text evidence="6">Methionine-sulfoxide reductase that specifically reduces methionine (R)-sulfoxide back to methionine. While in many cases methionine oxidation is the result of random oxidation following oxidative stress, methionine oxidation is also a post-translational modification that takes place on specific residues.</text>
</comment>
<dbReference type="GO" id="GO:0033743">
    <property type="term" value="F:peptide-methionine (R)-S-oxide reductase activity"/>
    <property type="evidence" value="ECO:0007669"/>
    <property type="project" value="UniProtKB-EC"/>
</dbReference>
<evidence type="ECO:0000313" key="8">
    <source>
        <dbReference type="EMBL" id="KAK6181418.1"/>
    </source>
</evidence>
<dbReference type="PANTHER" id="PTHR10173:SF52">
    <property type="entry name" value="METHIONINE-R-SULFOXIDE REDUCTASE B1"/>
    <property type="match status" value="1"/>
</dbReference>
<evidence type="ECO:0000259" key="7">
    <source>
        <dbReference type="PROSITE" id="PS51790"/>
    </source>
</evidence>
<evidence type="ECO:0000256" key="2">
    <source>
        <dbReference type="ARBA" id="ARBA00022723"/>
    </source>
</evidence>
<evidence type="ECO:0000256" key="5">
    <source>
        <dbReference type="ARBA" id="ARBA00048488"/>
    </source>
</evidence>
<dbReference type="FunFam" id="2.170.150.20:FF:000001">
    <property type="entry name" value="Peptide methionine sulfoxide reductase MsrB"/>
    <property type="match status" value="1"/>
</dbReference>
<evidence type="ECO:0000256" key="3">
    <source>
        <dbReference type="ARBA" id="ARBA00022833"/>
    </source>
</evidence>
<dbReference type="EMBL" id="JAZGQO010000007">
    <property type="protein sequence ID" value="KAK6181418.1"/>
    <property type="molecule type" value="Genomic_DNA"/>
</dbReference>
<evidence type="ECO:0000256" key="6">
    <source>
        <dbReference type="RuleBase" id="RU365044"/>
    </source>
</evidence>
<dbReference type="GO" id="GO:0030091">
    <property type="term" value="P:protein repair"/>
    <property type="evidence" value="ECO:0007669"/>
    <property type="project" value="InterPro"/>
</dbReference>
<proteinExistence type="inferred from homology"/>
<dbReference type="Gene3D" id="2.170.150.20">
    <property type="entry name" value="Peptide methionine sulfoxide reductase"/>
    <property type="match status" value="1"/>
</dbReference>
<sequence length="130" mass="14478">MSDAEWAKKLTDEQYYVAREKGTEAPFTGKYYDHSEKGNYTCVCCGADLFSSTTKYDSGSGWPSFYDTLKNDDNKSHVAEHSDKSHGMVRTEVTCTQCDAHLGHVFNDGPKPTGLRYCINSASLGFKPKI</sequence>